<dbReference type="InterPro" id="IPR040871">
    <property type="entry name" value="HopA1"/>
</dbReference>
<feature type="region of interest" description="Disordered" evidence="1">
    <location>
        <begin position="91"/>
        <end position="115"/>
    </location>
</feature>
<dbReference type="STRING" id="767452.AVL62_02880"/>
<accession>A0A0W8I6L9</accession>
<dbReference type="Pfam" id="PF17914">
    <property type="entry name" value="HopA1"/>
    <property type="match status" value="1"/>
</dbReference>
<organism evidence="2 3">
    <name type="scientific">Serinicoccus chungangensis</name>
    <dbReference type="NCBI Taxonomy" id="767452"/>
    <lineage>
        <taxon>Bacteria</taxon>
        <taxon>Bacillati</taxon>
        <taxon>Actinomycetota</taxon>
        <taxon>Actinomycetes</taxon>
        <taxon>Micrococcales</taxon>
        <taxon>Ornithinimicrobiaceae</taxon>
        <taxon>Serinicoccus</taxon>
    </lineage>
</organism>
<dbReference type="Proteomes" id="UP000054837">
    <property type="component" value="Unassembled WGS sequence"/>
</dbReference>
<dbReference type="OrthoDB" id="4842715at2"/>
<evidence type="ECO:0000256" key="1">
    <source>
        <dbReference type="SAM" id="MobiDB-lite"/>
    </source>
</evidence>
<gene>
    <name evidence="2" type="ORF">AVL62_02880</name>
</gene>
<reference evidence="2 3" key="1">
    <citation type="submission" date="2015-12" db="EMBL/GenBank/DDBJ databases">
        <title>Serinicoccus chungangenesis strain CD08_5 genome sequencing and assembly.</title>
        <authorList>
            <person name="Chander A.M."/>
            <person name="Kaur G."/>
            <person name="Nair G.R."/>
            <person name="Dhawan D.K."/>
            <person name="Kochhar R.K."/>
            <person name="Mayilraj S."/>
            <person name="Bhadada S.K."/>
        </authorList>
    </citation>
    <scope>NUCLEOTIDE SEQUENCE [LARGE SCALE GENOMIC DNA]</scope>
    <source>
        <strain evidence="2 3">CD08_5</strain>
    </source>
</reference>
<sequence>MSTVTRALLDAARVAGTGPAPADARELADRLYAQWYAAPVTPARDQVGPPLAGLLDARLLGVGGWRPVTVRRLDPGGGLVVRDDTGRHHAVLPGRWARPPASGGTPRTSLPPREGQQILVPPVGGPVLAASWWRTWSTEWVHPVHPGPLTRIYLCPRLDHLVETVGRAVEALVGLRGAWLLKCAVDDAALLRPDRTVVYVPDETAPAALDVLEDATRGWLEPHTPPLTRGHAPGLGWAQDDGDGASFGENRCAALARGLAAWRQAGSPQDAAPLVRLALREAGLDDRRPHLRRAEPAS</sequence>
<dbReference type="AlphaFoldDB" id="A0A0W8I6L9"/>
<dbReference type="RefSeq" id="WP_058891733.1">
    <property type="nucleotide sequence ID" value="NZ_LQBL01000028.1"/>
</dbReference>
<evidence type="ECO:0000313" key="2">
    <source>
        <dbReference type="EMBL" id="KUG53726.1"/>
    </source>
</evidence>
<proteinExistence type="predicted"/>
<keyword evidence="3" id="KW-1185">Reference proteome</keyword>
<evidence type="ECO:0000313" key="3">
    <source>
        <dbReference type="Proteomes" id="UP000054837"/>
    </source>
</evidence>
<protein>
    <submittedName>
        <fullName evidence="2">Uncharacterized protein</fullName>
    </submittedName>
</protein>
<comment type="caution">
    <text evidence="2">The sequence shown here is derived from an EMBL/GenBank/DDBJ whole genome shotgun (WGS) entry which is preliminary data.</text>
</comment>
<dbReference type="EMBL" id="LQBL01000028">
    <property type="protein sequence ID" value="KUG53726.1"/>
    <property type="molecule type" value="Genomic_DNA"/>
</dbReference>
<name>A0A0W8I6L9_9MICO</name>